<evidence type="ECO:0000256" key="4">
    <source>
        <dbReference type="ARBA" id="ARBA00022552"/>
    </source>
</evidence>
<dbReference type="Gene3D" id="3.10.290.10">
    <property type="entry name" value="RNA-binding S4 domain"/>
    <property type="match status" value="1"/>
</dbReference>
<feature type="domain" description="RNA-binding S4" evidence="10">
    <location>
        <begin position="27"/>
        <end position="86"/>
    </location>
</feature>
<dbReference type="NCBIfam" id="TIGR00005">
    <property type="entry name" value="rluA_subfam"/>
    <property type="match status" value="1"/>
</dbReference>
<dbReference type="PANTHER" id="PTHR21600">
    <property type="entry name" value="MITOCHONDRIAL RNA PSEUDOURIDINE SYNTHASE"/>
    <property type="match status" value="1"/>
</dbReference>
<dbReference type="Proteomes" id="UP000198611">
    <property type="component" value="Unassembled WGS sequence"/>
</dbReference>
<dbReference type="Pfam" id="PF01479">
    <property type="entry name" value="S4"/>
    <property type="match status" value="1"/>
</dbReference>
<dbReference type="PANTHER" id="PTHR21600:SF92">
    <property type="entry name" value="RIBOSOMAL LARGE SUBUNIT PSEUDOURIDINE SYNTHASE C"/>
    <property type="match status" value="1"/>
</dbReference>
<evidence type="ECO:0000256" key="6">
    <source>
        <dbReference type="ARBA" id="ARBA00023235"/>
    </source>
</evidence>
<evidence type="ECO:0000256" key="1">
    <source>
        <dbReference type="ARBA" id="ARBA00000381"/>
    </source>
</evidence>
<evidence type="ECO:0000256" key="5">
    <source>
        <dbReference type="ARBA" id="ARBA00022884"/>
    </source>
</evidence>
<dbReference type="InterPro" id="IPR006224">
    <property type="entry name" value="PsdUridine_synth_RluA-like_CS"/>
</dbReference>
<evidence type="ECO:0000313" key="12">
    <source>
        <dbReference type="Proteomes" id="UP000198611"/>
    </source>
</evidence>
<dbReference type="SUPFAM" id="SSF55174">
    <property type="entry name" value="Alpha-L RNA-binding motif"/>
    <property type="match status" value="1"/>
</dbReference>
<comment type="catalytic activity">
    <reaction evidence="1">
        <text>uridine(955/2504/2580) in 23S rRNA = pseudouridine(955/2504/2580) in 23S rRNA</text>
        <dbReference type="Rhea" id="RHEA:42528"/>
        <dbReference type="Rhea" id="RHEA-COMP:10099"/>
        <dbReference type="Rhea" id="RHEA-COMP:10100"/>
        <dbReference type="ChEBI" id="CHEBI:65314"/>
        <dbReference type="ChEBI" id="CHEBI:65315"/>
        <dbReference type="EC" id="5.4.99.24"/>
    </reaction>
</comment>
<evidence type="ECO:0000256" key="9">
    <source>
        <dbReference type="RuleBase" id="RU362028"/>
    </source>
</evidence>
<dbReference type="InterPro" id="IPR020103">
    <property type="entry name" value="PsdUridine_synth_cat_dom_sf"/>
</dbReference>
<accession>A0A1I1P0M4</accession>
<dbReference type="InterPro" id="IPR006145">
    <property type="entry name" value="PsdUridine_synth_RsuA/RluA"/>
</dbReference>
<feature type="active site" evidence="7">
    <location>
        <position position="150"/>
    </location>
</feature>
<keyword evidence="4" id="KW-0698">rRNA processing</keyword>
<comment type="similarity">
    <text evidence="3 9">Belongs to the pseudouridine synthase RluA family.</text>
</comment>
<dbReference type="SUPFAM" id="SSF55120">
    <property type="entry name" value="Pseudouridine synthase"/>
    <property type="match status" value="1"/>
</dbReference>
<reference evidence="11 12" key="1">
    <citation type="submission" date="2016-10" db="EMBL/GenBank/DDBJ databases">
        <authorList>
            <person name="de Groot N.N."/>
        </authorList>
    </citation>
    <scope>NUCLEOTIDE SEQUENCE [LARGE SCALE GENOMIC DNA]</scope>
    <source>
        <strain evidence="11 12">HL3</strain>
    </source>
</reference>
<evidence type="ECO:0000259" key="10">
    <source>
        <dbReference type="SMART" id="SM00363"/>
    </source>
</evidence>
<dbReference type="PROSITE" id="PS50889">
    <property type="entry name" value="S4"/>
    <property type="match status" value="1"/>
</dbReference>
<evidence type="ECO:0000256" key="7">
    <source>
        <dbReference type="PIRSR" id="PIRSR606225-1"/>
    </source>
</evidence>
<dbReference type="InterPro" id="IPR050188">
    <property type="entry name" value="RluA_PseudoU_synthase"/>
</dbReference>
<organism evidence="11 12">
    <name type="scientific">Thiohalospira halophila DSM 15071</name>
    <dbReference type="NCBI Taxonomy" id="1123397"/>
    <lineage>
        <taxon>Bacteria</taxon>
        <taxon>Pseudomonadati</taxon>
        <taxon>Pseudomonadota</taxon>
        <taxon>Gammaproteobacteria</taxon>
        <taxon>Thiohalospirales</taxon>
        <taxon>Thiohalospiraceae</taxon>
        <taxon>Thiohalospira</taxon>
    </lineage>
</organism>
<dbReference type="InterPro" id="IPR036986">
    <property type="entry name" value="S4_RNA-bd_sf"/>
</dbReference>
<protein>
    <recommendedName>
        <fullName evidence="9">Pseudouridine synthase</fullName>
        <ecNumber evidence="9">5.4.99.-</ecNumber>
    </recommendedName>
</protein>
<dbReference type="CDD" id="cd00165">
    <property type="entry name" value="S4"/>
    <property type="match status" value="1"/>
</dbReference>
<dbReference type="Gene3D" id="3.30.2350.10">
    <property type="entry name" value="Pseudouridine synthase"/>
    <property type="match status" value="1"/>
</dbReference>
<dbReference type="Pfam" id="PF00849">
    <property type="entry name" value="PseudoU_synth_2"/>
    <property type="match status" value="1"/>
</dbReference>
<evidence type="ECO:0000313" key="11">
    <source>
        <dbReference type="EMBL" id="SFD03285.1"/>
    </source>
</evidence>
<dbReference type="EMBL" id="FOMJ01000001">
    <property type="protein sequence ID" value="SFD03285.1"/>
    <property type="molecule type" value="Genomic_DNA"/>
</dbReference>
<dbReference type="PROSITE" id="PS01129">
    <property type="entry name" value="PSI_RLU"/>
    <property type="match status" value="1"/>
</dbReference>
<dbReference type="CDD" id="cd02869">
    <property type="entry name" value="PseudoU_synth_RluA_like"/>
    <property type="match status" value="1"/>
</dbReference>
<dbReference type="InterPro" id="IPR002942">
    <property type="entry name" value="S4_RNA-bd"/>
</dbReference>
<comment type="function">
    <text evidence="2">Responsible for synthesis of pseudouridine from uracil at positions 955, 2504 and 2580 in 23S ribosomal RNA.</text>
</comment>
<evidence type="ECO:0000256" key="8">
    <source>
        <dbReference type="PROSITE-ProRule" id="PRU00182"/>
    </source>
</evidence>
<name>A0A1I1P0M4_9GAMM</name>
<dbReference type="STRING" id="1123397.SAMN05660831_00531"/>
<comment type="catalytic activity">
    <reaction evidence="9">
        <text>a uridine in RNA = a pseudouridine in RNA</text>
        <dbReference type="Rhea" id="RHEA:48348"/>
        <dbReference type="Rhea" id="RHEA-COMP:12068"/>
        <dbReference type="Rhea" id="RHEA-COMP:12069"/>
        <dbReference type="ChEBI" id="CHEBI:65314"/>
        <dbReference type="ChEBI" id="CHEBI:65315"/>
    </reaction>
</comment>
<evidence type="ECO:0000256" key="2">
    <source>
        <dbReference type="ARBA" id="ARBA00002876"/>
    </source>
</evidence>
<keyword evidence="5 8" id="KW-0694">RNA-binding</keyword>
<dbReference type="GO" id="GO:0000455">
    <property type="term" value="P:enzyme-directed rRNA pseudouridine synthesis"/>
    <property type="evidence" value="ECO:0007669"/>
    <property type="project" value="TreeGrafter"/>
</dbReference>
<dbReference type="AlphaFoldDB" id="A0A1I1P0M4"/>
<keyword evidence="6 9" id="KW-0413">Isomerase</keyword>
<dbReference type="GO" id="GO:0160141">
    <property type="term" value="F:23S rRNA pseudouridine(955/2504/2580) synthase activity"/>
    <property type="evidence" value="ECO:0007669"/>
    <property type="project" value="UniProtKB-EC"/>
</dbReference>
<dbReference type="InterPro" id="IPR006225">
    <property type="entry name" value="PsdUridine_synth_RluC/D"/>
</dbReference>
<proteinExistence type="inferred from homology"/>
<gene>
    <name evidence="11" type="ORF">SAMN05660831_00531</name>
</gene>
<dbReference type="SMART" id="SM00363">
    <property type="entry name" value="S4"/>
    <property type="match status" value="1"/>
</dbReference>
<evidence type="ECO:0000256" key="3">
    <source>
        <dbReference type="ARBA" id="ARBA00010876"/>
    </source>
</evidence>
<keyword evidence="12" id="KW-1185">Reference proteome</keyword>
<dbReference type="EC" id="5.4.99.-" evidence="9"/>
<dbReference type="GO" id="GO:0003723">
    <property type="term" value="F:RNA binding"/>
    <property type="evidence" value="ECO:0007669"/>
    <property type="project" value="UniProtKB-KW"/>
</dbReference>
<sequence length="321" mass="35927">MIRSMSQTSTSPGGPRHVTVSAEEAGQRIDNFLAARLKGVPRSRLYRILRKGEVRVNKGRTQPRYRLRDGDVVRIPPVRQGEENAAPAPTEGVQQRLTDAILQEEKNYLVLNKPAGLPVHGGSGVDYGVIEALRAARPEAPFLELVHRLDRETSGCLLIAKRRSWLRALNDLLSRGEFDKRYFALVRGDWDGGLVEAPLRRDVRRGGERVVEVRPDGREARTRFTPVARFGDATLMDVILYTGRTHQVRVHAAHAGHPLAGDERYGDEGFNRRMRELGLRRLFLHAHHLGVTLPDETELSVSAPLEPGLQALIDRLEAQHG</sequence>